<dbReference type="RefSeq" id="WP_202889168.1">
    <property type="nucleotide sequence ID" value="NZ_BAAARR010000022.1"/>
</dbReference>
<dbReference type="Gene3D" id="3.40.605.10">
    <property type="entry name" value="Aldehyde Dehydrogenase, Chain A, domain 1"/>
    <property type="match status" value="1"/>
</dbReference>
<feature type="active site" evidence="3">
    <location>
        <position position="262"/>
    </location>
</feature>
<comment type="caution">
    <text evidence="6">The sequence shown here is derived from an EMBL/GenBank/DDBJ whole genome shotgun (WGS) entry which is preliminary data.</text>
</comment>
<dbReference type="AlphaFoldDB" id="A0A852Z8G0"/>
<dbReference type="InterPro" id="IPR016163">
    <property type="entry name" value="Ald_DH_C"/>
</dbReference>
<sequence length="502" mass="52836">MTSAHATESSARAAFRPAVPYPLFIGGRPVPTTDSFEAVDPSTGSVWATLAQATSEHVEQAVKAARDALPKWRATGPAERQAVLNRLADQIEQDGAWPTLLATENGRPIREAEGADVPTAVAIFRYYAGLVRSLGGEALTTDDPDLRVWTAREPVGVVAALIPWNSPLISTALKVAPALAAGNTVVLKPSEFAAASVVEFGLRTADLLPPGVLNILTGYGPRAGAALVANPGVDKISFTGGVPTARSILHAAADQITPAVMELGGKSAFVICPDADLDLAVADALLGIAFQNGQVCFAASRLLLHDAIRDAFLERFIGIMRQIRIGDAVDPRTQVGPLVSAAHRDRVRSHVQRAVDEGAELLCGGGTPDLPAGLDGFFFEPVVLADERGSTAVSREEVFGPVVTVQSWSDEGDAITRANASDFGLAAGVWTRDLARAHRFAAALDAGTVWVNTWFDVSPGQPLGGIKHSGYGREMSAEALLEYTTSKAVAMRLSSGRPKMWG</sequence>
<dbReference type="FunFam" id="3.40.605.10:FF:000007">
    <property type="entry name" value="NAD/NADP-dependent betaine aldehyde dehydrogenase"/>
    <property type="match status" value="1"/>
</dbReference>
<keyword evidence="7" id="KW-1185">Reference proteome</keyword>
<comment type="similarity">
    <text evidence="1 4">Belongs to the aldehyde dehydrogenase family.</text>
</comment>
<evidence type="ECO:0000256" key="1">
    <source>
        <dbReference type="ARBA" id="ARBA00009986"/>
    </source>
</evidence>
<evidence type="ECO:0000313" key="6">
    <source>
        <dbReference type="EMBL" id="NYH88653.1"/>
    </source>
</evidence>
<dbReference type="InterPro" id="IPR015590">
    <property type="entry name" value="Aldehyde_DH_dom"/>
</dbReference>
<dbReference type="InterPro" id="IPR016162">
    <property type="entry name" value="Ald_DH_N"/>
</dbReference>
<reference evidence="6 7" key="1">
    <citation type="submission" date="2020-07" db="EMBL/GenBank/DDBJ databases">
        <title>Sequencing the genomes of 1000 actinobacteria strains.</title>
        <authorList>
            <person name="Klenk H.-P."/>
        </authorList>
    </citation>
    <scope>NUCLEOTIDE SEQUENCE [LARGE SCALE GENOMIC DNA]</scope>
    <source>
        <strain evidence="6 7">DSM 18448</strain>
    </source>
</reference>
<name>A0A852Z8G0_9ACTN</name>
<evidence type="ECO:0000256" key="3">
    <source>
        <dbReference type="PROSITE-ProRule" id="PRU10007"/>
    </source>
</evidence>
<dbReference type="Proteomes" id="UP000579605">
    <property type="component" value="Unassembled WGS sequence"/>
</dbReference>
<evidence type="ECO:0000259" key="5">
    <source>
        <dbReference type="Pfam" id="PF00171"/>
    </source>
</evidence>
<dbReference type="SUPFAM" id="SSF53720">
    <property type="entry name" value="ALDH-like"/>
    <property type="match status" value="1"/>
</dbReference>
<evidence type="ECO:0000256" key="4">
    <source>
        <dbReference type="RuleBase" id="RU003345"/>
    </source>
</evidence>
<organism evidence="6 7">
    <name type="scientific">Actinopolymorpha rutila</name>
    <dbReference type="NCBI Taxonomy" id="446787"/>
    <lineage>
        <taxon>Bacteria</taxon>
        <taxon>Bacillati</taxon>
        <taxon>Actinomycetota</taxon>
        <taxon>Actinomycetes</taxon>
        <taxon>Propionibacteriales</taxon>
        <taxon>Actinopolymorphaceae</taxon>
        <taxon>Actinopolymorpha</taxon>
    </lineage>
</organism>
<keyword evidence="2 4" id="KW-0560">Oxidoreductase</keyword>
<dbReference type="InterPro" id="IPR029510">
    <property type="entry name" value="Ald_DH_CS_GLU"/>
</dbReference>
<gene>
    <name evidence="6" type="ORF">F4554_001291</name>
</gene>
<dbReference type="FunFam" id="3.40.309.10:FF:000012">
    <property type="entry name" value="Betaine aldehyde dehydrogenase"/>
    <property type="match status" value="1"/>
</dbReference>
<evidence type="ECO:0000256" key="2">
    <source>
        <dbReference type="ARBA" id="ARBA00023002"/>
    </source>
</evidence>
<dbReference type="PROSITE" id="PS00687">
    <property type="entry name" value="ALDEHYDE_DEHYDR_GLU"/>
    <property type="match status" value="1"/>
</dbReference>
<dbReference type="EMBL" id="JACBZH010000001">
    <property type="protein sequence ID" value="NYH88653.1"/>
    <property type="molecule type" value="Genomic_DNA"/>
</dbReference>
<accession>A0A852Z8G0</accession>
<dbReference type="GO" id="GO:0016620">
    <property type="term" value="F:oxidoreductase activity, acting on the aldehyde or oxo group of donors, NAD or NADP as acceptor"/>
    <property type="evidence" value="ECO:0007669"/>
    <property type="project" value="InterPro"/>
</dbReference>
<evidence type="ECO:0000313" key="7">
    <source>
        <dbReference type="Proteomes" id="UP000579605"/>
    </source>
</evidence>
<proteinExistence type="inferred from homology"/>
<protein>
    <submittedName>
        <fullName evidence="6">Acyl-CoA reductase-like NAD-dependent aldehyde dehydrogenase</fullName>
    </submittedName>
</protein>
<dbReference type="Gene3D" id="3.40.309.10">
    <property type="entry name" value="Aldehyde Dehydrogenase, Chain A, domain 2"/>
    <property type="match status" value="1"/>
</dbReference>
<dbReference type="Pfam" id="PF00171">
    <property type="entry name" value="Aldedh"/>
    <property type="match status" value="1"/>
</dbReference>
<feature type="domain" description="Aldehyde dehydrogenase" evidence="5">
    <location>
        <begin position="34"/>
        <end position="489"/>
    </location>
</feature>
<dbReference type="InterPro" id="IPR016161">
    <property type="entry name" value="Ald_DH/histidinol_DH"/>
</dbReference>
<dbReference type="PANTHER" id="PTHR11699">
    <property type="entry name" value="ALDEHYDE DEHYDROGENASE-RELATED"/>
    <property type="match status" value="1"/>
</dbReference>